<dbReference type="GO" id="GO:0005524">
    <property type="term" value="F:ATP binding"/>
    <property type="evidence" value="ECO:0007669"/>
    <property type="project" value="UniProtKB-KW"/>
</dbReference>
<feature type="domain" description="Endonuclease GajA/Old nuclease/RecF-like AAA" evidence="1">
    <location>
        <begin position="72"/>
        <end position="373"/>
    </location>
</feature>
<comment type="caution">
    <text evidence="2">The sequence shown here is derived from an EMBL/GenBank/DDBJ whole genome shotgun (WGS) entry which is preliminary data.</text>
</comment>
<gene>
    <name evidence="2" type="ORF">FCV91_00590</name>
</gene>
<dbReference type="SUPFAM" id="SSF52540">
    <property type="entry name" value="P-loop containing nucleoside triphosphate hydrolases"/>
    <property type="match status" value="1"/>
</dbReference>
<evidence type="ECO:0000313" key="2">
    <source>
        <dbReference type="EMBL" id="TKG13170.1"/>
    </source>
</evidence>
<dbReference type="PANTHER" id="PTHR43581:SF4">
    <property type="entry name" value="ATP_GTP PHOSPHATASE"/>
    <property type="match status" value="1"/>
</dbReference>
<organism evidence="2 3">
    <name type="scientific">Vibrio lentus</name>
    <dbReference type="NCBI Taxonomy" id="136468"/>
    <lineage>
        <taxon>Bacteria</taxon>
        <taxon>Pseudomonadati</taxon>
        <taxon>Pseudomonadota</taxon>
        <taxon>Gammaproteobacteria</taxon>
        <taxon>Vibrionales</taxon>
        <taxon>Vibrionaceae</taxon>
        <taxon>Vibrio</taxon>
    </lineage>
</organism>
<dbReference type="EMBL" id="SYVO01000002">
    <property type="protein sequence ID" value="TKG13170.1"/>
    <property type="molecule type" value="Genomic_DNA"/>
</dbReference>
<proteinExistence type="predicted"/>
<keyword evidence="2" id="KW-0547">Nucleotide-binding</keyword>
<dbReference type="AlphaFoldDB" id="A0A4U2FCG2"/>
<dbReference type="PANTHER" id="PTHR43581">
    <property type="entry name" value="ATP/GTP PHOSPHATASE"/>
    <property type="match status" value="1"/>
</dbReference>
<dbReference type="Gene3D" id="3.40.50.300">
    <property type="entry name" value="P-loop containing nucleotide triphosphate hydrolases"/>
    <property type="match status" value="1"/>
</dbReference>
<name>A0A4U2FCG2_9VIBR</name>
<evidence type="ECO:0000259" key="1">
    <source>
        <dbReference type="Pfam" id="PF13175"/>
    </source>
</evidence>
<sequence length="653" mass="75055">MNKMVGLSQQAIAIRKTVVRSRKVEHRMTKSLEEYKSDISDVVDRIKFDSDSNGNSENFEFQSGYGDWDLADVQKFNFFVGANNSGKSRVLRYILKHKVLSWDIDTDLLPVKSVVRNLDNKGISNMGLQYTNDTSALASSIARLKASPPDVGIAKIAKAIVELLDVNRMAHVHDVTADKIYKFVVMDKLPAQDASFITNEFKIQFADSVYIPTLRTLRHISDDDLYHKRTVADYFKEGGIKQQDIFTGHDIAEDLKRHLLGTHKQREKVRHFEQFLSEKFFYGADISLTPRIDDNVVWFKEGVKDEYPIYDLGDGIQAIIILTYKVFMAEQPTVFFIEEPEKYLHAGMQRTLIEALADVPHHMFFMTTHSNHFLDLALERNDVATHQVSQHEGKTLTRSSAELTDLLDGLGVRASSVLLANCSIWIEGVTDKLYLRTYMNKFLKELEDKDTNPERVARLKSYHENLHFVFVEYQGSNITHWAFNHDESGDETTSAYLLNNKIFLLADGDIDWKGERTENLTGHLGEQFYQLELKEIENYIPVDVMKEAAKLRWKVMKKTKECTFDVSTLTQKAYANKKTGIGKALERCITKPSDLDKSFFEEIGKSKTGTIRDKVTFCKEAVRYMNSHPEEWMLTDELTKLCDKLWRHVESSN</sequence>
<dbReference type="InterPro" id="IPR041685">
    <property type="entry name" value="AAA_GajA/Old/RecF-like"/>
</dbReference>
<dbReference type="Proteomes" id="UP000305840">
    <property type="component" value="Unassembled WGS sequence"/>
</dbReference>
<protein>
    <submittedName>
        <fullName evidence="2">ATP-binding protein</fullName>
    </submittedName>
</protein>
<evidence type="ECO:0000313" key="3">
    <source>
        <dbReference type="Proteomes" id="UP000305840"/>
    </source>
</evidence>
<accession>A0A4U2FCG2</accession>
<keyword evidence="2" id="KW-0067">ATP-binding</keyword>
<dbReference type="Pfam" id="PF13175">
    <property type="entry name" value="AAA_15"/>
    <property type="match status" value="1"/>
</dbReference>
<dbReference type="InterPro" id="IPR051396">
    <property type="entry name" value="Bact_Antivir_Def_Nuclease"/>
</dbReference>
<dbReference type="InterPro" id="IPR027417">
    <property type="entry name" value="P-loop_NTPase"/>
</dbReference>
<reference evidence="2 3" key="1">
    <citation type="submission" date="2019-04" db="EMBL/GenBank/DDBJ databases">
        <title>A reverse ecology approach based on a biological definition of microbial populations.</title>
        <authorList>
            <person name="Arevalo P."/>
            <person name="Vaninsberghe D."/>
            <person name="Elsherbini J."/>
            <person name="Gore J."/>
            <person name="Polz M."/>
        </authorList>
    </citation>
    <scope>NUCLEOTIDE SEQUENCE [LARGE SCALE GENOMIC DNA]</scope>
    <source>
        <strain evidence="2 3">10N.222.48.A1</strain>
    </source>
</reference>